<evidence type="ECO:0000256" key="3">
    <source>
        <dbReference type="ARBA" id="ARBA00022801"/>
    </source>
</evidence>
<keyword evidence="2" id="KW-0820">tRNA-binding</keyword>
<evidence type="ECO:0000256" key="1">
    <source>
        <dbReference type="ARBA" id="ARBA00013260"/>
    </source>
</evidence>
<dbReference type="Gene3D" id="3.40.50.1470">
    <property type="entry name" value="Peptidyl-tRNA hydrolase"/>
    <property type="match status" value="1"/>
</dbReference>
<dbReference type="InterPro" id="IPR036416">
    <property type="entry name" value="Pept_tRNA_hydro_sf"/>
</dbReference>
<dbReference type="Proteomes" id="UP000053617">
    <property type="component" value="Unassembled WGS sequence"/>
</dbReference>
<dbReference type="PANTHER" id="PTHR17224:SF1">
    <property type="entry name" value="PEPTIDYL-TRNA HYDROLASE"/>
    <property type="match status" value="1"/>
</dbReference>
<proteinExistence type="inferred from homology"/>
<dbReference type="InterPro" id="IPR001328">
    <property type="entry name" value="Pept_tRNA_hydro"/>
</dbReference>
<dbReference type="OrthoDB" id="1711136at2759"/>
<keyword evidence="4" id="KW-0694">RNA-binding</keyword>
<keyword evidence="3" id="KW-0378">Hydrolase</keyword>
<comment type="similarity">
    <text evidence="5">Belongs to the PTH family.</text>
</comment>
<dbReference type="PROSITE" id="PS01196">
    <property type="entry name" value="PEPT_TRNA_HYDROL_2"/>
    <property type="match status" value="1"/>
</dbReference>
<dbReference type="GO" id="GO:0004045">
    <property type="term" value="F:peptidyl-tRNA hydrolase activity"/>
    <property type="evidence" value="ECO:0007669"/>
    <property type="project" value="UniProtKB-EC"/>
</dbReference>
<evidence type="ECO:0000313" key="7">
    <source>
        <dbReference type="EMBL" id="KIX09494.1"/>
    </source>
</evidence>
<dbReference type="EC" id="3.1.1.29" evidence="1"/>
<dbReference type="SUPFAM" id="SSF53178">
    <property type="entry name" value="Peptidyl-tRNA hydrolase-like"/>
    <property type="match status" value="1"/>
</dbReference>
<dbReference type="GO" id="GO:0000049">
    <property type="term" value="F:tRNA binding"/>
    <property type="evidence" value="ECO:0007669"/>
    <property type="project" value="UniProtKB-KW"/>
</dbReference>
<feature type="region of interest" description="Disordered" evidence="6">
    <location>
        <begin position="1"/>
        <end position="26"/>
    </location>
</feature>
<keyword evidence="8" id="KW-1185">Reference proteome</keyword>
<accession>A0A0D2ITT7</accession>
<dbReference type="InterPro" id="IPR018171">
    <property type="entry name" value="Pept_tRNA_hydro_CS"/>
</dbReference>
<name>A0A0D2ITT7_9EURO</name>
<protein>
    <recommendedName>
        <fullName evidence="1">peptidyl-tRNA hydrolase</fullName>
        <ecNumber evidence="1">3.1.1.29</ecNumber>
    </recommendedName>
</protein>
<dbReference type="STRING" id="1442369.A0A0D2ITT7"/>
<feature type="region of interest" description="Disordered" evidence="6">
    <location>
        <begin position="44"/>
        <end position="82"/>
    </location>
</feature>
<evidence type="ECO:0000256" key="4">
    <source>
        <dbReference type="ARBA" id="ARBA00022884"/>
    </source>
</evidence>
<organism evidence="7 8">
    <name type="scientific">Rhinocladiella mackenziei CBS 650.93</name>
    <dbReference type="NCBI Taxonomy" id="1442369"/>
    <lineage>
        <taxon>Eukaryota</taxon>
        <taxon>Fungi</taxon>
        <taxon>Dikarya</taxon>
        <taxon>Ascomycota</taxon>
        <taxon>Pezizomycotina</taxon>
        <taxon>Eurotiomycetes</taxon>
        <taxon>Chaetothyriomycetidae</taxon>
        <taxon>Chaetothyriales</taxon>
        <taxon>Herpotrichiellaceae</taxon>
        <taxon>Rhinocladiella</taxon>
    </lineage>
</organism>
<dbReference type="AlphaFoldDB" id="A0A0D2ITT7"/>
<sequence>MANSGAASRLNHQHRRDGHGHLHSQDQHLRTYIRYHDGEQVLYWPEPIDQPPSSPDPSPAPAAPSLPRPSPPPHPPPPPKNVAVIKRLPAHPIISTTPQYRSNDSLLFPITPPPLCIHKPEIPSPQPPMSRSVRLLIASIGNPPPYHSTRHSAGHILLKSLATQLHMRSLSKNKVLGSGSVSLGADVGTPEYTLWQSASMMNVSGTGTLKAWKEFDKIYPSSLEFVTAMVILHDELESSVGTIKLRRGESSPRGHNGIKSIQSALKSAGLLSLLGDRFMKIGVGIGRPASREKDDVSAWVLGQLTHVERSKIEAATESVLAVIGSEIARLERS</sequence>
<evidence type="ECO:0000256" key="5">
    <source>
        <dbReference type="ARBA" id="ARBA00038063"/>
    </source>
</evidence>
<dbReference type="HOGENOM" id="CLU_049912_0_0_1"/>
<dbReference type="VEuPathDB" id="FungiDB:Z518_00574"/>
<dbReference type="EMBL" id="KN847475">
    <property type="protein sequence ID" value="KIX09494.1"/>
    <property type="molecule type" value="Genomic_DNA"/>
</dbReference>
<dbReference type="Pfam" id="PF01195">
    <property type="entry name" value="Pept_tRNA_hydro"/>
    <property type="match status" value="1"/>
</dbReference>
<evidence type="ECO:0000256" key="6">
    <source>
        <dbReference type="SAM" id="MobiDB-lite"/>
    </source>
</evidence>
<evidence type="ECO:0000313" key="8">
    <source>
        <dbReference type="Proteomes" id="UP000053617"/>
    </source>
</evidence>
<dbReference type="RefSeq" id="XP_013276630.1">
    <property type="nucleotide sequence ID" value="XM_013421176.1"/>
</dbReference>
<dbReference type="GeneID" id="25288645"/>
<feature type="compositionally biased region" description="Pro residues" evidence="6">
    <location>
        <begin position="48"/>
        <end position="80"/>
    </location>
</feature>
<dbReference type="PANTHER" id="PTHR17224">
    <property type="entry name" value="PEPTIDYL-TRNA HYDROLASE"/>
    <property type="match status" value="1"/>
</dbReference>
<gene>
    <name evidence="7" type="ORF">Z518_00574</name>
</gene>
<evidence type="ECO:0000256" key="2">
    <source>
        <dbReference type="ARBA" id="ARBA00022555"/>
    </source>
</evidence>
<reference evidence="7 8" key="1">
    <citation type="submission" date="2015-01" db="EMBL/GenBank/DDBJ databases">
        <title>The Genome Sequence of Rhinocladiella mackenzie CBS 650.93.</title>
        <authorList>
            <consortium name="The Broad Institute Genomics Platform"/>
            <person name="Cuomo C."/>
            <person name="de Hoog S."/>
            <person name="Gorbushina A."/>
            <person name="Stielow B."/>
            <person name="Teixiera M."/>
            <person name="Abouelleil A."/>
            <person name="Chapman S.B."/>
            <person name="Priest M."/>
            <person name="Young S.K."/>
            <person name="Wortman J."/>
            <person name="Nusbaum C."/>
            <person name="Birren B."/>
        </authorList>
    </citation>
    <scope>NUCLEOTIDE SEQUENCE [LARGE SCALE GENOMIC DNA]</scope>
    <source>
        <strain evidence="7 8">CBS 650.93</strain>
    </source>
</reference>